<evidence type="ECO:0000256" key="7">
    <source>
        <dbReference type="SAM" id="Phobius"/>
    </source>
</evidence>
<sequence>MALTRKNSNIYNFPWSSSSKGKEAQKTSHSSAPQDNLDGSTSSKIIDQKNDLTSAGDYDHSLGNNRNLDEDLERGSETVGTVKETPLPIFPLLVLSMVTFCEPMCSTVILPFVYFMVIVRDFHLTDNEKEIGYYAGLISGLWLPEVFKGNIGVAKSMLGPIIGGYLSHPADNFPNIFGNEFWRYYPYLLPCLISSSVSATGLVIGYFMLPESHKIDQGSEYKPESEPLLNTKQSNHSDDIESSSSLYGTIDRNEIDCNNLSNRPMGGKCNGILIDDDSTLNKESEDNSVVKATYNQRFRSLLRDISPSIPPLVSYGILALTIIFDEVYSIYAVTRLSDGGLGYRSQDLALSLTIMGFVALASRSFMFTVLRKPARAYQIVWFLYIPVYVMFPLINTLKQSFNCYFDSELASVVCPDQGNLTNERIIWYILLITLGVRYFLNVFGYTSILIVITNSAPRNVLGTVNGIGQTIASFARAVGPALGGALWTWSLKNNLGFPFDRHFVFIVMSVAAFIGWLQSYRISRKFFEF</sequence>
<keyword evidence="3 7" id="KW-0812">Transmembrane</keyword>
<feature type="transmembrane region" description="Helical" evidence="7">
    <location>
        <begin position="312"/>
        <end position="333"/>
    </location>
</feature>
<dbReference type="Pfam" id="PF07690">
    <property type="entry name" value="MFS_1"/>
    <property type="match status" value="1"/>
</dbReference>
<keyword evidence="9" id="KW-1185">Reference proteome</keyword>
<dbReference type="PANTHER" id="PTHR23504:SF15">
    <property type="entry name" value="MAJOR FACILITATOR SUPERFAMILY (MFS) PROFILE DOMAIN-CONTAINING PROTEIN"/>
    <property type="match status" value="1"/>
</dbReference>
<keyword evidence="5 7" id="KW-0472">Membrane</keyword>
<feature type="compositionally biased region" description="Polar residues" evidence="6">
    <location>
        <begin position="1"/>
        <end position="19"/>
    </location>
</feature>
<dbReference type="SUPFAM" id="SSF103473">
    <property type="entry name" value="MFS general substrate transporter"/>
    <property type="match status" value="1"/>
</dbReference>
<feature type="transmembrane region" description="Helical" evidence="7">
    <location>
        <begin position="376"/>
        <end position="394"/>
    </location>
</feature>
<evidence type="ECO:0000256" key="1">
    <source>
        <dbReference type="ARBA" id="ARBA00004141"/>
    </source>
</evidence>
<evidence type="ECO:0000256" key="5">
    <source>
        <dbReference type="ARBA" id="ARBA00023136"/>
    </source>
</evidence>
<dbReference type="GO" id="GO:0016020">
    <property type="term" value="C:membrane"/>
    <property type="evidence" value="ECO:0007669"/>
    <property type="project" value="UniProtKB-SubCell"/>
</dbReference>
<dbReference type="OrthoDB" id="419616at2759"/>
<feature type="transmembrane region" description="Helical" evidence="7">
    <location>
        <begin position="348"/>
        <end position="369"/>
    </location>
</feature>
<organism evidence="8 9">
    <name type="scientific">Ambispora leptoticha</name>
    <dbReference type="NCBI Taxonomy" id="144679"/>
    <lineage>
        <taxon>Eukaryota</taxon>
        <taxon>Fungi</taxon>
        <taxon>Fungi incertae sedis</taxon>
        <taxon>Mucoromycota</taxon>
        <taxon>Glomeromycotina</taxon>
        <taxon>Glomeromycetes</taxon>
        <taxon>Archaeosporales</taxon>
        <taxon>Ambisporaceae</taxon>
        <taxon>Ambispora</taxon>
    </lineage>
</organism>
<dbReference type="Proteomes" id="UP000789508">
    <property type="component" value="Unassembled WGS sequence"/>
</dbReference>
<evidence type="ECO:0000313" key="9">
    <source>
        <dbReference type="Proteomes" id="UP000789508"/>
    </source>
</evidence>
<accession>A0A9N8V6B2</accession>
<dbReference type="EMBL" id="CAJVPS010000005">
    <property type="protein sequence ID" value="CAG8438734.1"/>
    <property type="molecule type" value="Genomic_DNA"/>
</dbReference>
<evidence type="ECO:0000256" key="2">
    <source>
        <dbReference type="ARBA" id="ARBA00022448"/>
    </source>
</evidence>
<evidence type="ECO:0000313" key="8">
    <source>
        <dbReference type="EMBL" id="CAG8438734.1"/>
    </source>
</evidence>
<feature type="transmembrane region" description="Helical" evidence="7">
    <location>
        <begin position="187"/>
        <end position="209"/>
    </location>
</feature>
<feature type="region of interest" description="Disordered" evidence="6">
    <location>
        <begin position="218"/>
        <end position="244"/>
    </location>
</feature>
<evidence type="ECO:0000256" key="4">
    <source>
        <dbReference type="ARBA" id="ARBA00022989"/>
    </source>
</evidence>
<protein>
    <submittedName>
        <fullName evidence="8">8723_t:CDS:1</fullName>
    </submittedName>
</protein>
<feature type="transmembrane region" description="Helical" evidence="7">
    <location>
        <begin position="473"/>
        <end position="490"/>
    </location>
</feature>
<proteinExistence type="predicted"/>
<dbReference type="InterPro" id="IPR036259">
    <property type="entry name" value="MFS_trans_sf"/>
</dbReference>
<feature type="compositionally biased region" description="Basic and acidic residues" evidence="6">
    <location>
        <begin position="67"/>
        <end position="76"/>
    </location>
</feature>
<feature type="transmembrane region" description="Helical" evidence="7">
    <location>
        <begin position="89"/>
        <end position="119"/>
    </location>
</feature>
<reference evidence="8" key="1">
    <citation type="submission" date="2021-06" db="EMBL/GenBank/DDBJ databases">
        <authorList>
            <person name="Kallberg Y."/>
            <person name="Tangrot J."/>
            <person name="Rosling A."/>
        </authorList>
    </citation>
    <scope>NUCLEOTIDE SEQUENCE</scope>
    <source>
        <strain evidence="8">FL130A</strain>
    </source>
</reference>
<dbReference type="PANTHER" id="PTHR23504">
    <property type="entry name" value="MAJOR FACILITATOR SUPERFAMILY DOMAIN-CONTAINING PROTEIN 10"/>
    <property type="match status" value="1"/>
</dbReference>
<feature type="region of interest" description="Disordered" evidence="6">
    <location>
        <begin position="1"/>
        <end position="77"/>
    </location>
</feature>
<name>A0A9N8V6B2_9GLOM</name>
<gene>
    <name evidence="8" type="ORF">ALEPTO_LOCUS120</name>
</gene>
<evidence type="ECO:0000256" key="3">
    <source>
        <dbReference type="ARBA" id="ARBA00022692"/>
    </source>
</evidence>
<comment type="caution">
    <text evidence="8">The sequence shown here is derived from an EMBL/GenBank/DDBJ whole genome shotgun (WGS) entry which is preliminary data.</text>
</comment>
<keyword evidence="2" id="KW-0813">Transport</keyword>
<feature type="transmembrane region" description="Helical" evidence="7">
    <location>
        <begin position="425"/>
        <end position="452"/>
    </location>
</feature>
<dbReference type="Gene3D" id="1.20.1250.20">
    <property type="entry name" value="MFS general substrate transporter like domains"/>
    <property type="match status" value="1"/>
</dbReference>
<keyword evidence="4 7" id="KW-1133">Transmembrane helix</keyword>
<dbReference type="GO" id="GO:0022857">
    <property type="term" value="F:transmembrane transporter activity"/>
    <property type="evidence" value="ECO:0007669"/>
    <property type="project" value="InterPro"/>
</dbReference>
<evidence type="ECO:0000256" key="6">
    <source>
        <dbReference type="SAM" id="MobiDB-lite"/>
    </source>
</evidence>
<comment type="subcellular location">
    <subcellularLocation>
        <location evidence="1">Membrane</location>
        <topology evidence="1">Multi-pass membrane protein</topology>
    </subcellularLocation>
</comment>
<feature type="compositionally biased region" description="Polar residues" evidence="6">
    <location>
        <begin position="27"/>
        <end position="45"/>
    </location>
</feature>
<dbReference type="InterPro" id="IPR011701">
    <property type="entry name" value="MFS"/>
</dbReference>
<dbReference type="AlphaFoldDB" id="A0A9N8V6B2"/>
<feature type="transmembrane region" description="Helical" evidence="7">
    <location>
        <begin position="502"/>
        <end position="520"/>
    </location>
</feature>